<sequence>MALWVRSGGYGGIRRFPGILLPRPLVAAERAWKKGKERKGWVRAMRCSLQWEADTQPYDQVREMVMEKGEVGVDKWQPPVLNSPASRQKVEVKSSLLRLCCAASRSTLLRIVIGILHAYLTFHSPKILAASRRLPCLGKTTGDCNPTTLRERHVGIMCDLCNGIGWLICDFCRGQKTNVKSESSRFYRRCPYCKAVGLVLCPKCKVFKCVTFPEFSDSEA</sequence>
<organism evidence="1 2">
    <name type="scientific">Dendrobium thyrsiflorum</name>
    <name type="common">Pinecone-like raceme dendrobium</name>
    <name type="synonym">Orchid</name>
    <dbReference type="NCBI Taxonomy" id="117978"/>
    <lineage>
        <taxon>Eukaryota</taxon>
        <taxon>Viridiplantae</taxon>
        <taxon>Streptophyta</taxon>
        <taxon>Embryophyta</taxon>
        <taxon>Tracheophyta</taxon>
        <taxon>Spermatophyta</taxon>
        <taxon>Magnoliopsida</taxon>
        <taxon>Liliopsida</taxon>
        <taxon>Asparagales</taxon>
        <taxon>Orchidaceae</taxon>
        <taxon>Epidendroideae</taxon>
        <taxon>Malaxideae</taxon>
        <taxon>Dendrobiinae</taxon>
        <taxon>Dendrobium</taxon>
    </lineage>
</organism>
<name>A0ABD0VBC9_DENTH</name>
<evidence type="ECO:0000313" key="1">
    <source>
        <dbReference type="EMBL" id="KAL0919896.1"/>
    </source>
</evidence>
<dbReference type="Proteomes" id="UP001552299">
    <property type="component" value="Unassembled WGS sequence"/>
</dbReference>
<keyword evidence="2" id="KW-1185">Reference proteome</keyword>
<protein>
    <submittedName>
        <fullName evidence="1">Uncharacterized protein</fullName>
    </submittedName>
</protein>
<proteinExistence type="predicted"/>
<evidence type="ECO:0000313" key="2">
    <source>
        <dbReference type="Proteomes" id="UP001552299"/>
    </source>
</evidence>
<reference evidence="1 2" key="1">
    <citation type="journal article" date="2024" name="Plant Biotechnol. J.">
        <title>Dendrobium thyrsiflorum genome and its molecular insights into genes involved in important horticultural traits.</title>
        <authorList>
            <person name="Chen B."/>
            <person name="Wang J.Y."/>
            <person name="Zheng P.J."/>
            <person name="Li K.L."/>
            <person name="Liang Y.M."/>
            <person name="Chen X.F."/>
            <person name="Zhang C."/>
            <person name="Zhao X."/>
            <person name="He X."/>
            <person name="Zhang G.Q."/>
            <person name="Liu Z.J."/>
            <person name="Xu Q."/>
        </authorList>
    </citation>
    <scope>NUCLEOTIDE SEQUENCE [LARGE SCALE GENOMIC DNA]</scope>
    <source>
        <strain evidence="1">GZMU011</strain>
    </source>
</reference>
<dbReference type="Pfam" id="PF23733">
    <property type="entry name" value="GRXCR1-2_C"/>
    <property type="match status" value="1"/>
</dbReference>
<gene>
    <name evidence="1" type="ORF">M5K25_012022</name>
</gene>
<comment type="caution">
    <text evidence="1">The sequence shown here is derived from an EMBL/GenBank/DDBJ whole genome shotgun (WGS) entry which is preliminary data.</text>
</comment>
<dbReference type="AlphaFoldDB" id="A0ABD0VBC9"/>
<accession>A0ABD0VBC9</accession>
<dbReference type="EMBL" id="JANQDX010000009">
    <property type="protein sequence ID" value="KAL0919896.1"/>
    <property type="molecule type" value="Genomic_DNA"/>
</dbReference>